<dbReference type="SUPFAM" id="SSF56349">
    <property type="entry name" value="DNA breaking-rejoining enzymes"/>
    <property type="match status" value="1"/>
</dbReference>
<evidence type="ECO:0000313" key="6">
    <source>
        <dbReference type="EMBL" id="TCB54792.1"/>
    </source>
</evidence>
<dbReference type="CDD" id="cd00397">
    <property type="entry name" value="DNA_BRE_C"/>
    <property type="match status" value="1"/>
</dbReference>
<comment type="caution">
    <text evidence="6">The sequence shown here is derived from an EMBL/GenBank/DDBJ whole genome shotgun (WGS) entry which is preliminary data.</text>
</comment>
<evidence type="ECO:0000256" key="3">
    <source>
        <dbReference type="ARBA" id="ARBA00023125"/>
    </source>
</evidence>
<reference evidence="6 7" key="1">
    <citation type="submission" date="2019-02" db="EMBL/GenBank/DDBJ databases">
        <title>High diversity of culturable Acinetobacter species in natural soil and water ecosystems.</title>
        <authorList>
            <person name="Radolfova-Krizova L."/>
            <person name="Nemec A."/>
        </authorList>
    </citation>
    <scope>NUCLEOTIDE SEQUENCE [LARGE SCALE GENOMIC DNA]</scope>
    <source>
        <strain evidence="6 7">ANC 4281</strain>
    </source>
</reference>
<dbReference type="GO" id="GO:0015074">
    <property type="term" value="P:DNA integration"/>
    <property type="evidence" value="ECO:0007669"/>
    <property type="project" value="UniProtKB-KW"/>
</dbReference>
<dbReference type="AlphaFoldDB" id="A0A4R0EF01"/>
<dbReference type="RefSeq" id="WP_131272154.1">
    <property type="nucleotide sequence ID" value="NZ_SJOA01000031.1"/>
</dbReference>
<gene>
    <name evidence="6" type="ORF">E0H85_15760</name>
</gene>
<evidence type="ECO:0000256" key="2">
    <source>
        <dbReference type="ARBA" id="ARBA00022908"/>
    </source>
</evidence>
<proteinExistence type="inferred from homology"/>
<dbReference type="Gene3D" id="1.10.443.10">
    <property type="entry name" value="Intergrase catalytic core"/>
    <property type="match status" value="1"/>
</dbReference>
<dbReference type="GO" id="GO:0003677">
    <property type="term" value="F:DNA binding"/>
    <property type="evidence" value="ECO:0007669"/>
    <property type="project" value="UniProtKB-KW"/>
</dbReference>
<dbReference type="Gene3D" id="1.10.150.130">
    <property type="match status" value="1"/>
</dbReference>
<dbReference type="OrthoDB" id="9150036at2"/>
<comment type="similarity">
    <text evidence="1">Belongs to the 'phage' integrase family.</text>
</comment>
<feature type="domain" description="Tyr recombinase" evidence="5">
    <location>
        <begin position="183"/>
        <end position="409"/>
    </location>
</feature>
<dbReference type="PANTHER" id="PTHR30349:SF41">
    <property type="entry name" value="INTEGRASE_RECOMBINASE PROTEIN MJ0367-RELATED"/>
    <property type="match status" value="1"/>
</dbReference>
<organism evidence="6 7">
    <name type="scientific">Acinetobacter terrae</name>
    <dbReference type="NCBI Taxonomy" id="2731247"/>
    <lineage>
        <taxon>Bacteria</taxon>
        <taxon>Pseudomonadati</taxon>
        <taxon>Pseudomonadota</taxon>
        <taxon>Gammaproteobacteria</taxon>
        <taxon>Moraxellales</taxon>
        <taxon>Moraxellaceae</taxon>
        <taxon>Acinetobacter</taxon>
        <taxon>Acinetobacter Taxon 24</taxon>
    </lineage>
</organism>
<evidence type="ECO:0000259" key="5">
    <source>
        <dbReference type="PROSITE" id="PS51898"/>
    </source>
</evidence>
<keyword evidence="4" id="KW-0233">DNA recombination</keyword>
<keyword evidence="3" id="KW-0238">DNA-binding</keyword>
<name>A0A4R0EF01_9GAMM</name>
<dbReference type="InterPro" id="IPR010998">
    <property type="entry name" value="Integrase_recombinase_N"/>
</dbReference>
<dbReference type="InterPro" id="IPR013762">
    <property type="entry name" value="Integrase-like_cat_sf"/>
</dbReference>
<dbReference type="PROSITE" id="PS51898">
    <property type="entry name" value="TYR_RECOMBINASE"/>
    <property type="match status" value="1"/>
</dbReference>
<evidence type="ECO:0000256" key="4">
    <source>
        <dbReference type="ARBA" id="ARBA00023172"/>
    </source>
</evidence>
<keyword evidence="2" id="KW-0229">DNA integration</keyword>
<dbReference type="EMBL" id="SJOA01000031">
    <property type="protein sequence ID" value="TCB54792.1"/>
    <property type="molecule type" value="Genomic_DNA"/>
</dbReference>
<dbReference type="InterPro" id="IPR002104">
    <property type="entry name" value="Integrase_catalytic"/>
</dbReference>
<evidence type="ECO:0000256" key="1">
    <source>
        <dbReference type="ARBA" id="ARBA00008857"/>
    </source>
</evidence>
<dbReference type="InterPro" id="IPR050090">
    <property type="entry name" value="Tyrosine_recombinase_XerCD"/>
</dbReference>
<sequence length="434" mass="50717">MIVIKPILIEYKSIDTLGEAQHYVLKAVVNNGKEILLSHPNLFLYHETNGSINTSKRYANIISQFYSYLSTEEKFSNIDISKYHVLIDNRDIRKWQIDRQIKRVEKQSVKPTSKTIFEEARILLKFFKWLNSAGYVTNVSVQYKDWRANFKNKRMLNYIQQKAKKVVDAKNIKSLDKERRQSSSKSLITNKEIKALIDAYSDPVYSALFKLSLGTGMRPMELVQFPFIGNGDNKHIMPYSEMDKDKATVEFKVIGKGKKLRAVRINIKDLKELDDTYIKPFYNERKKLYRKKQDVECPPSILFLNKSGNPITPVMISRRSNDAKLKAMQSYPDFREKITFYEARHWWPTMFAIEFFKEKLLNESSEVLYAAFGEALRNQMGHEDLETTYKYYIDMARLVYSAQQGAVHELLVSPQKSVQELLDEMEPKNTQKGV</sequence>
<dbReference type="Proteomes" id="UP000291380">
    <property type="component" value="Unassembled WGS sequence"/>
</dbReference>
<accession>A0A4R0EF01</accession>
<dbReference type="InterPro" id="IPR011010">
    <property type="entry name" value="DNA_brk_join_enz"/>
</dbReference>
<dbReference type="GO" id="GO:0006310">
    <property type="term" value="P:DNA recombination"/>
    <property type="evidence" value="ECO:0007669"/>
    <property type="project" value="UniProtKB-KW"/>
</dbReference>
<dbReference type="PANTHER" id="PTHR30349">
    <property type="entry name" value="PHAGE INTEGRASE-RELATED"/>
    <property type="match status" value="1"/>
</dbReference>
<evidence type="ECO:0000313" key="7">
    <source>
        <dbReference type="Proteomes" id="UP000291380"/>
    </source>
</evidence>
<protein>
    <submittedName>
        <fullName evidence="6">Site-specific integrase</fullName>
    </submittedName>
</protein>